<dbReference type="EMBL" id="QPID01000003">
    <property type="protein sequence ID" value="RCU51174.1"/>
    <property type="molecule type" value="Genomic_DNA"/>
</dbReference>
<dbReference type="Gene3D" id="1.20.1600.10">
    <property type="entry name" value="Outer membrane efflux proteins (OEP)"/>
    <property type="match status" value="1"/>
</dbReference>
<dbReference type="Pfam" id="PF02321">
    <property type="entry name" value="OEP"/>
    <property type="match status" value="1"/>
</dbReference>
<proteinExistence type="inferred from homology"/>
<dbReference type="PANTHER" id="PTHR30203:SF30">
    <property type="entry name" value="OUTER MEMBRANE PROTEIN-RELATED"/>
    <property type="match status" value="1"/>
</dbReference>
<dbReference type="SUPFAM" id="SSF56954">
    <property type="entry name" value="Outer membrane efflux proteins (OEP)"/>
    <property type="match status" value="1"/>
</dbReference>
<accession>A0A368NND4</accession>
<sequence length="413" mass="46297">MTNIFFRRLYGAIRCFPLGVLCALFLNSQALGSDWNNWLAIQISQHPDVRAAKERWQGTNANADAMKQPIYNPELSAGADRNGDDNNYAVGLQQTIDLWDRRTVNVKQAAHLKTAAMHTYKQQVLDKTAEVVAALVQWHSANLAARIAKAQQAQFYSMLELLDTRQKSGDLGTVDAELTFLSLSQQITQVAEVESSLLQAEVRLRELLPKWTKSRGGLPESFWPSTIPVSNDERLRLHPLVASTEAAWRSLKENTESARRAAKADPTFGINAGRDGGDSLVGLTVSVPLHVRNDFTAETRLAQSLELEAEATWIATFQKQRVDWDAARASWKRYEYHLKAWEDLLANRVENSEKLLERQWQSGDLSTPNYLSALNQRTESLLAGIELEKQAQLALTEALYQSGQLTTLIQPVN</sequence>
<reference evidence="2 3" key="1">
    <citation type="submission" date="2018-07" db="EMBL/GenBank/DDBJ databases">
        <title>Corallincola holothuriorum sp. nov., a new facultative anaerobe isolated from sea cucumber Apostichopus japonicus.</title>
        <authorList>
            <person name="Xia H."/>
        </authorList>
    </citation>
    <scope>NUCLEOTIDE SEQUENCE [LARGE SCALE GENOMIC DNA]</scope>
    <source>
        <strain evidence="2 3">C4</strain>
    </source>
</reference>
<evidence type="ECO:0000313" key="2">
    <source>
        <dbReference type="EMBL" id="RCU51174.1"/>
    </source>
</evidence>
<protein>
    <submittedName>
        <fullName evidence="2">TolC family protein</fullName>
    </submittedName>
</protein>
<dbReference type="InterPro" id="IPR003423">
    <property type="entry name" value="OMP_efflux"/>
</dbReference>
<evidence type="ECO:0000256" key="1">
    <source>
        <dbReference type="ARBA" id="ARBA00007613"/>
    </source>
</evidence>
<organism evidence="2 3">
    <name type="scientific">Corallincola holothuriorum</name>
    <dbReference type="NCBI Taxonomy" id="2282215"/>
    <lineage>
        <taxon>Bacteria</taxon>
        <taxon>Pseudomonadati</taxon>
        <taxon>Pseudomonadota</taxon>
        <taxon>Gammaproteobacteria</taxon>
        <taxon>Alteromonadales</taxon>
        <taxon>Psychromonadaceae</taxon>
        <taxon>Corallincola</taxon>
    </lineage>
</organism>
<dbReference type="OrthoDB" id="5801460at2"/>
<comment type="caution">
    <text evidence="2">The sequence shown here is derived from an EMBL/GenBank/DDBJ whole genome shotgun (WGS) entry which is preliminary data.</text>
</comment>
<dbReference type="Proteomes" id="UP000252558">
    <property type="component" value="Unassembled WGS sequence"/>
</dbReference>
<dbReference type="AlphaFoldDB" id="A0A368NND4"/>
<dbReference type="RefSeq" id="WP_114337769.1">
    <property type="nucleotide sequence ID" value="NZ_QPID01000003.1"/>
</dbReference>
<dbReference type="GO" id="GO:0015562">
    <property type="term" value="F:efflux transmembrane transporter activity"/>
    <property type="evidence" value="ECO:0007669"/>
    <property type="project" value="InterPro"/>
</dbReference>
<dbReference type="InterPro" id="IPR010131">
    <property type="entry name" value="MdtP/NodT-like"/>
</dbReference>
<evidence type="ECO:0000313" key="3">
    <source>
        <dbReference type="Proteomes" id="UP000252558"/>
    </source>
</evidence>
<gene>
    <name evidence="2" type="ORF">DU002_06840</name>
</gene>
<keyword evidence="3" id="KW-1185">Reference proteome</keyword>
<comment type="similarity">
    <text evidence="1">Belongs to the outer membrane factor (OMF) (TC 1.B.17) family.</text>
</comment>
<name>A0A368NND4_9GAMM</name>
<dbReference type="PANTHER" id="PTHR30203">
    <property type="entry name" value="OUTER MEMBRANE CATION EFFLUX PROTEIN"/>
    <property type="match status" value="1"/>
</dbReference>